<comment type="similarity">
    <text evidence="2">Belongs to the PPR family. P subfamily.</text>
</comment>
<dbReference type="FunFam" id="1.25.40.10:FF:000558">
    <property type="entry name" value="Pentatricopeptide repeat-containing protein At5g39710"/>
    <property type="match status" value="1"/>
</dbReference>
<dbReference type="InterPro" id="IPR037171">
    <property type="entry name" value="NagB/RpiA_transferase-like"/>
</dbReference>
<dbReference type="InterPro" id="IPR002885">
    <property type="entry name" value="PPR_rpt"/>
</dbReference>
<dbReference type="EMBL" id="LR999453">
    <property type="protein sequence ID" value="CAE5966455.1"/>
    <property type="molecule type" value="Genomic_DNA"/>
</dbReference>
<evidence type="ECO:0000256" key="3">
    <source>
        <dbReference type="ARBA" id="ARBA00022737"/>
    </source>
</evidence>
<evidence type="ECO:0000313" key="8">
    <source>
        <dbReference type="Proteomes" id="UP000682877"/>
    </source>
</evidence>
<feature type="repeat" description="PPR" evidence="4">
    <location>
        <begin position="872"/>
        <end position="906"/>
    </location>
</feature>
<feature type="repeat" description="PPR" evidence="4">
    <location>
        <begin position="837"/>
        <end position="871"/>
    </location>
</feature>
<feature type="repeat" description="PPR" evidence="4">
    <location>
        <begin position="802"/>
        <end position="836"/>
    </location>
</feature>
<dbReference type="Gene3D" id="3.40.50.10470">
    <property type="entry name" value="Translation initiation factor eif-2b, domain 2"/>
    <property type="match status" value="1"/>
</dbReference>
<dbReference type="PANTHER" id="PTHR46128">
    <property type="entry name" value="MITOCHONDRIAL GROUP I INTRON SPLICING FACTOR CCM1"/>
    <property type="match status" value="1"/>
</dbReference>
<feature type="repeat" description="PPR" evidence="4">
    <location>
        <begin position="662"/>
        <end position="696"/>
    </location>
</feature>
<keyword evidence="8" id="KW-1185">Reference proteome</keyword>
<gene>
    <name evidence="7" type="ORF">AARE701A_LOCUS6589</name>
</gene>
<keyword evidence="3" id="KW-0677">Repeat</keyword>
<reference evidence="7" key="1">
    <citation type="submission" date="2021-01" db="EMBL/GenBank/DDBJ databases">
        <authorList>
            <person name="Bezrukov I."/>
        </authorList>
    </citation>
    <scope>NUCLEOTIDE SEQUENCE</scope>
</reference>
<evidence type="ECO:0000256" key="5">
    <source>
        <dbReference type="RuleBase" id="RU003814"/>
    </source>
</evidence>
<dbReference type="InterPro" id="IPR042529">
    <property type="entry name" value="IF_2B-like_C"/>
</dbReference>
<dbReference type="Gene3D" id="1.25.40.10">
    <property type="entry name" value="Tetratricopeptide repeat domain"/>
    <property type="match status" value="6"/>
</dbReference>
<dbReference type="InterPro" id="IPR000649">
    <property type="entry name" value="IF-2B-related"/>
</dbReference>
<dbReference type="InterPro" id="IPR050872">
    <property type="entry name" value="PPR_P_subfamily"/>
</dbReference>
<sequence>MPDVQSTVVEFVNKLRKRKIEGSQATAKCTVELLRSVISHQRVPHANQAAALIDAVKAVGEQLVAANPVELAVGNVVRRVLHIIREEDLSLTTAAMGGLDLLDASDDDDVDNCKGIGYPAMSAAVVAAAARSTLRPPSLQTLLEGTPESATVPYTSSSGADSESKSKSADKSSLTRKLKHDVIEGVNQLIHEIAGCHEQIAEQAIEHIHQNEVILTLGSSRTVLEFLCAAKEKKRSFRVFVAEGAPRYQGHLLAKELVARGLQTTVITDSAVFAMISRVNMVIIGAHAVMANGGVIGPVGVNMAALAAQKHAVPFVVLAGSHKLCPLYPHNPEVLLNELRSPSELLDFGEFSDCLDFGAGSGSLQVVNPTFDYVPPNLVSLFITDTGGHNPSYMYRLIADYYSADDLILALRRHVFPSSNAFFSVSSRPSQFSSDEVAAHNVASLLKSPNWEKNSSLKSLVSHMSPNVASQVISLQHSDNDICVRFFMWVCKHSSYCFDPAQKNHLLKLIVSSGLYRVAHDVIVALIRECSRCEREMLKLMGCFHELREVSGFRLNYPCYSSLLMSLAKLDLGYLAYVTYRRMEADGFVVGMIDYRTIVNALCKNGYTEAAEMFMCKILKIGFVLDSHIVTSLLLGFCRGLNLRDALKVFAVMSREGTCSPNSVSYSILIHGLCEVGRLEEAFGLKDQMGEKGCQPSTRTYTVLIKALCDRGLIDKAFNLFDEMIARGCKPNVHTYTVLIDGLCRDGKIEEANGVCRKMVKDGIFPSVITYNALINGYCKDGRVVPAFELLTVMEKRACKPNVRTFNELMEGLCRVGKPYKAVHLLKRMLDNGLSPDIVSYNVLIDGLCREGHMNVAYKLLTSMNSFDLEPDCLTFTAIINAFCKQGKADVASAFLGLMLRKGISLDEVTGTTLIDGVCKVGKTRDAFFILETLVKMRMLTTPHSLNVILDMLSKGCKLKEELAMLGKINKLGLVPSVVTYTTLVDGLIRSGDISGSFRMLELMKLSGCLPNVYPYTIIINGLCQFGRVEEAEKLLSAMQDSGVSPNHVTYTVMVKGYVNNGKLDRALETVRAMVERGYELNDRIYSSLLRGFVLSQKGIDNADESTVSEIALRETDPECIKELISVVEQLGGSTSGLCIFLVTRLCKEGRTDESNGLVQTILKSGVYLEKAIDIIMESYCSKKKHTKCVELITLVLKSGFVPSFKSFCLVIQGLKKEGDTERARELVMELLTSNGVVEKSGVLPYVECLMEGDETGDCSEVIDLVDQLHSRERPTF</sequence>
<feature type="repeat" description="PPR" evidence="4">
    <location>
        <begin position="732"/>
        <end position="766"/>
    </location>
</feature>
<evidence type="ECO:0000256" key="1">
    <source>
        <dbReference type="ARBA" id="ARBA00007251"/>
    </source>
</evidence>
<evidence type="ECO:0000256" key="4">
    <source>
        <dbReference type="PROSITE-ProRule" id="PRU00708"/>
    </source>
</evidence>
<dbReference type="InterPro" id="IPR011990">
    <property type="entry name" value="TPR-like_helical_dom_sf"/>
</dbReference>
<feature type="repeat" description="PPR" evidence="4">
    <location>
        <begin position="767"/>
        <end position="801"/>
    </location>
</feature>
<feature type="repeat" description="PPR" evidence="4">
    <location>
        <begin position="1012"/>
        <end position="1046"/>
    </location>
</feature>
<feature type="region of interest" description="Disordered" evidence="6">
    <location>
        <begin position="138"/>
        <end position="173"/>
    </location>
</feature>
<feature type="repeat" description="PPR" evidence="4">
    <location>
        <begin position="1047"/>
        <end position="1081"/>
    </location>
</feature>
<dbReference type="PROSITE" id="PS51375">
    <property type="entry name" value="PPR"/>
    <property type="match status" value="10"/>
</dbReference>
<dbReference type="Proteomes" id="UP000682877">
    <property type="component" value="Chromosome 3"/>
</dbReference>
<dbReference type="PANTHER" id="PTHR46128:SF211">
    <property type="entry name" value="PENTACOTRIPEPTIDE-REPEAT REGION OF PRORP DOMAIN-CONTAINING PROTEIN"/>
    <property type="match status" value="1"/>
</dbReference>
<feature type="compositionally biased region" description="Polar residues" evidence="6">
    <location>
        <begin position="138"/>
        <end position="155"/>
    </location>
</feature>
<comment type="similarity">
    <text evidence="1 5">Belongs to the eIF-2B alpha/beta/delta subunits family.</text>
</comment>
<protein>
    <submittedName>
        <fullName evidence="7">Uncharacterized protein</fullName>
    </submittedName>
</protein>
<dbReference type="Pfam" id="PF13041">
    <property type="entry name" value="PPR_2"/>
    <property type="match status" value="4"/>
</dbReference>
<dbReference type="FunFam" id="3.40.50.10470:FF:000005">
    <property type="entry name" value="translation initiation factor eIF-2B subunit beta"/>
    <property type="match status" value="1"/>
</dbReference>
<dbReference type="Pfam" id="PF01008">
    <property type="entry name" value="IF-2B"/>
    <property type="match status" value="1"/>
</dbReference>
<name>A0A8S1ZTK4_ARAAE</name>
<dbReference type="AlphaFoldDB" id="A0A8S1ZTK4"/>
<evidence type="ECO:0000313" key="7">
    <source>
        <dbReference type="EMBL" id="CAE5966455.1"/>
    </source>
</evidence>
<dbReference type="NCBIfam" id="TIGR00756">
    <property type="entry name" value="PPR"/>
    <property type="match status" value="10"/>
</dbReference>
<evidence type="ECO:0000256" key="6">
    <source>
        <dbReference type="SAM" id="MobiDB-lite"/>
    </source>
</evidence>
<accession>A0A8S1ZTK4</accession>
<dbReference type="Pfam" id="PF12854">
    <property type="entry name" value="PPR_1"/>
    <property type="match status" value="2"/>
</dbReference>
<dbReference type="Pfam" id="PF01535">
    <property type="entry name" value="PPR"/>
    <property type="match status" value="2"/>
</dbReference>
<proteinExistence type="inferred from homology"/>
<organism evidence="7 8">
    <name type="scientific">Arabidopsis arenosa</name>
    <name type="common">Sand rock-cress</name>
    <name type="synonym">Cardaminopsis arenosa</name>
    <dbReference type="NCBI Taxonomy" id="38785"/>
    <lineage>
        <taxon>Eukaryota</taxon>
        <taxon>Viridiplantae</taxon>
        <taxon>Streptophyta</taxon>
        <taxon>Embryophyta</taxon>
        <taxon>Tracheophyta</taxon>
        <taxon>Spermatophyta</taxon>
        <taxon>Magnoliopsida</taxon>
        <taxon>eudicotyledons</taxon>
        <taxon>Gunneridae</taxon>
        <taxon>Pentapetalae</taxon>
        <taxon>rosids</taxon>
        <taxon>malvids</taxon>
        <taxon>Brassicales</taxon>
        <taxon>Brassicaceae</taxon>
        <taxon>Camelineae</taxon>
        <taxon>Arabidopsis</taxon>
    </lineage>
</organism>
<feature type="repeat" description="PPR" evidence="4">
    <location>
        <begin position="697"/>
        <end position="731"/>
    </location>
</feature>
<feature type="repeat" description="PPR" evidence="4">
    <location>
        <begin position="977"/>
        <end position="1011"/>
    </location>
</feature>
<dbReference type="SUPFAM" id="SSF100950">
    <property type="entry name" value="NagB/RpiA/CoA transferase-like"/>
    <property type="match status" value="1"/>
</dbReference>
<evidence type="ECO:0000256" key="2">
    <source>
        <dbReference type="ARBA" id="ARBA00007626"/>
    </source>
</evidence>